<keyword evidence="1" id="KW-0547">Nucleotide-binding</keyword>
<keyword evidence="7" id="KW-1185">Reference proteome</keyword>
<dbReference type="InterPro" id="IPR050534">
    <property type="entry name" value="Coronavir_polyprotein_1ab"/>
</dbReference>
<evidence type="ECO:0000256" key="1">
    <source>
        <dbReference type="ARBA" id="ARBA00022741"/>
    </source>
</evidence>
<dbReference type="InterPro" id="IPR041679">
    <property type="entry name" value="DNA2/NAM7-like_C"/>
</dbReference>
<evidence type="ECO:0000313" key="7">
    <source>
        <dbReference type="Proteomes" id="UP001152049"/>
    </source>
</evidence>
<organism evidence="6 7">
    <name type="scientific">Fusarium torreyae</name>
    <dbReference type="NCBI Taxonomy" id="1237075"/>
    <lineage>
        <taxon>Eukaryota</taxon>
        <taxon>Fungi</taxon>
        <taxon>Dikarya</taxon>
        <taxon>Ascomycota</taxon>
        <taxon>Pezizomycotina</taxon>
        <taxon>Sordariomycetes</taxon>
        <taxon>Hypocreomycetidae</taxon>
        <taxon>Hypocreales</taxon>
        <taxon>Nectriaceae</taxon>
        <taxon>Fusarium</taxon>
    </lineage>
</organism>
<evidence type="ECO:0000256" key="2">
    <source>
        <dbReference type="ARBA" id="ARBA00022801"/>
    </source>
</evidence>
<evidence type="ECO:0000313" key="6">
    <source>
        <dbReference type="EMBL" id="KAJ4267489.1"/>
    </source>
</evidence>
<dbReference type="PANTHER" id="PTHR43788:SF8">
    <property type="entry name" value="DNA-BINDING PROTEIN SMUBP-2"/>
    <property type="match status" value="1"/>
</dbReference>
<protein>
    <recommendedName>
        <fullName evidence="5">DNA2/NAM7 helicase-like C-terminal domain-containing protein</fullName>
    </recommendedName>
</protein>
<sequence>MNRLKHEEEYRKLIDCAVSKIDIAVGTGGSGRFREAPARLPENLSVALQALWQSAFCISIGDTKQFPPIRVTFSQSDFKAVFAKQRQVSLSHHIENAGRITFRLRKNYRARVHAAQWAQNVFYGDNMAVAHRTHTQATRNFLDWVTKTFVAFNTKFTTLMIRPSYVEESKIGTSFSNPGNANFAMQLVVQLYRLANILDARDLNRRASVLFLTSYASQKNLYDLLLRELTPAGVPKSLVEVRMIDDSSSHEADIIIIDWVRTAKRGFISDPQRMAVALSRARIGNHDWPWRRHYSRLASFAPR</sequence>
<dbReference type="GO" id="GO:0043139">
    <property type="term" value="F:5'-3' DNA helicase activity"/>
    <property type="evidence" value="ECO:0007669"/>
    <property type="project" value="TreeGrafter"/>
</dbReference>
<dbReference type="AlphaFoldDB" id="A0A9W8S8T8"/>
<accession>A0A9W8S8T8</accession>
<keyword evidence="4" id="KW-0067">ATP-binding</keyword>
<dbReference type="Gene3D" id="3.40.50.300">
    <property type="entry name" value="P-loop containing nucleotide triphosphate hydrolases"/>
    <property type="match status" value="1"/>
</dbReference>
<dbReference type="GO" id="GO:0005524">
    <property type="term" value="F:ATP binding"/>
    <property type="evidence" value="ECO:0007669"/>
    <property type="project" value="UniProtKB-KW"/>
</dbReference>
<keyword evidence="3" id="KW-0347">Helicase</keyword>
<reference evidence="6" key="1">
    <citation type="submission" date="2022-09" db="EMBL/GenBank/DDBJ databases">
        <title>Fusarium specimens isolated from Avocado Roots.</title>
        <authorList>
            <person name="Stajich J."/>
            <person name="Roper C."/>
            <person name="Heimlech-Rivalta G."/>
        </authorList>
    </citation>
    <scope>NUCLEOTIDE SEQUENCE</scope>
    <source>
        <strain evidence="6">CF00136</strain>
    </source>
</reference>
<dbReference type="Pfam" id="PF13087">
    <property type="entry name" value="AAA_12"/>
    <property type="match status" value="1"/>
</dbReference>
<dbReference type="Proteomes" id="UP001152049">
    <property type="component" value="Unassembled WGS sequence"/>
</dbReference>
<proteinExistence type="predicted"/>
<gene>
    <name evidence="6" type="ORF">NW762_003596</name>
</gene>
<feature type="domain" description="DNA2/NAM7 helicase-like C-terminal" evidence="5">
    <location>
        <begin position="89"/>
        <end position="282"/>
    </location>
</feature>
<comment type="caution">
    <text evidence="6">The sequence shown here is derived from an EMBL/GenBank/DDBJ whole genome shotgun (WGS) entry which is preliminary data.</text>
</comment>
<dbReference type="OrthoDB" id="5096448at2759"/>
<evidence type="ECO:0000256" key="3">
    <source>
        <dbReference type="ARBA" id="ARBA00022806"/>
    </source>
</evidence>
<dbReference type="EMBL" id="JAOQAZ010000004">
    <property type="protein sequence ID" value="KAJ4267489.1"/>
    <property type="molecule type" value="Genomic_DNA"/>
</dbReference>
<dbReference type="PANTHER" id="PTHR43788">
    <property type="entry name" value="DNA2/NAM7 HELICASE FAMILY MEMBER"/>
    <property type="match status" value="1"/>
</dbReference>
<name>A0A9W8S8T8_9HYPO</name>
<dbReference type="InterPro" id="IPR027417">
    <property type="entry name" value="P-loop_NTPase"/>
</dbReference>
<evidence type="ECO:0000259" key="5">
    <source>
        <dbReference type="Pfam" id="PF13087"/>
    </source>
</evidence>
<keyword evidence="2" id="KW-0378">Hydrolase</keyword>
<dbReference type="GO" id="GO:0016787">
    <property type="term" value="F:hydrolase activity"/>
    <property type="evidence" value="ECO:0007669"/>
    <property type="project" value="UniProtKB-KW"/>
</dbReference>
<dbReference type="SUPFAM" id="SSF52540">
    <property type="entry name" value="P-loop containing nucleoside triphosphate hydrolases"/>
    <property type="match status" value="1"/>
</dbReference>
<evidence type="ECO:0000256" key="4">
    <source>
        <dbReference type="ARBA" id="ARBA00022840"/>
    </source>
</evidence>